<geneLocation type="mitochondrion" evidence="1"/>
<comment type="caution">
    <text evidence="1">The sequence shown here is derived from an EMBL/GenBank/DDBJ whole genome shotgun (WGS) entry which is preliminary data.</text>
</comment>
<reference evidence="1" key="1">
    <citation type="journal article" date="2015" name="Genome Biol. Evol.">
        <title>Organellar Genomes of White Spruce (Picea glauca): Assembly and Annotation.</title>
        <authorList>
            <person name="Jackman S.D."/>
            <person name="Warren R.L."/>
            <person name="Gibb E.A."/>
            <person name="Vandervalk B.P."/>
            <person name="Mohamadi H."/>
            <person name="Chu J."/>
            <person name="Raymond A."/>
            <person name="Pleasance S."/>
            <person name="Coope R."/>
            <person name="Wildung M.R."/>
            <person name="Ritland C.E."/>
            <person name="Bousquet J."/>
            <person name="Jones S.J."/>
            <person name="Bohlmann J."/>
            <person name="Birol I."/>
        </authorList>
    </citation>
    <scope>NUCLEOTIDE SEQUENCE [LARGE SCALE GENOMIC DNA]</scope>
    <source>
        <tissue evidence="1">Flushing bud</tissue>
    </source>
</reference>
<sequence>MPGRLPRYGNSFSSDFLVDQTRRGAKPLKLKHWGVGGWHRNHRLIVRGNCPLELRNYNQTPDLAWIDGITLNAGTESILAKAKLELSNPMDGLCLRTPTNKGRGTSRSTIGRGFALRKHEFYKDRRRSPEVRG</sequence>
<evidence type="ECO:0000313" key="1">
    <source>
        <dbReference type="EMBL" id="KUM46589.1"/>
    </source>
</evidence>
<gene>
    <name evidence="1" type="ORF">ABT39_MTgene1691</name>
</gene>
<accession>A0A101LWE0</accession>
<protein>
    <submittedName>
        <fullName evidence="1">Uncharacterized protein</fullName>
    </submittedName>
</protein>
<dbReference type="EMBL" id="LKAM01000011">
    <property type="protein sequence ID" value="KUM46589.1"/>
    <property type="molecule type" value="Genomic_DNA"/>
</dbReference>
<dbReference type="AlphaFoldDB" id="A0A101LWE0"/>
<proteinExistence type="predicted"/>
<organism evidence="1">
    <name type="scientific">Picea glauca</name>
    <name type="common">White spruce</name>
    <name type="synonym">Pinus glauca</name>
    <dbReference type="NCBI Taxonomy" id="3330"/>
    <lineage>
        <taxon>Eukaryota</taxon>
        <taxon>Viridiplantae</taxon>
        <taxon>Streptophyta</taxon>
        <taxon>Embryophyta</taxon>
        <taxon>Tracheophyta</taxon>
        <taxon>Spermatophyta</taxon>
        <taxon>Pinopsida</taxon>
        <taxon>Pinidae</taxon>
        <taxon>Conifers I</taxon>
        <taxon>Pinales</taxon>
        <taxon>Pinaceae</taxon>
        <taxon>Picea</taxon>
    </lineage>
</organism>
<name>A0A101LWE0_PICGL</name>
<keyword evidence="1" id="KW-0496">Mitochondrion</keyword>